<proteinExistence type="predicted"/>
<feature type="domain" description="Aminoglycoside phosphotransferase" evidence="2">
    <location>
        <begin position="69"/>
        <end position="297"/>
    </location>
</feature>
<accession>A0A0D8BBE9</accession>
<comment type="caution">
    <text evidence="3">The sequence shown here is derived from an EMBL/GenBank/DDBJ whole genome shotgun (WGS) entry which is preliminary data.</text>
</comment>
<dbReference type="InterPro" id="IPR002575">
    <property type="entry name" value="Aminoglycoside_PTrfase"/>
</dbReference>
<keyword evidence="4" id="KW-1185">Reference proteome</keyword>
<reference evidence="4" key="1">
    <citation type="submission" date="2015-02" db="EMBL/GenBank/DDBJ databases">
        <title>Draft Genome of Frankia sp. CpI1-S.</title>
        <authorList>
            <person name="Oshone R.T."/>
            <person name="Ngom M."/>
            <person name="Ghodhbane-Gtari F."/>
            <person name="Gtari M."/>
            <person name="Morris K."/>
            <person name="Thomas K."/>
            <person name="Sen A."/>
            <person name="Tisa L.S."/>
        </authorList>
    </citation>
    <scope>NUCLEOTIDE SEQUENCE [LARGE SCALE GENOMIC DNA]</scope>
    <source>
        <strain evidence="4">CpI1-S</strain>
    </source>
</reference>
<feature type="compositionally biased region" description="Pro residues" evidence="1">
    <location>
        <begin position="211"/>
        <end position="227"/>
    </location>
</feature>
<dbReference type="EMBL" id="JYFN01000037">
    <property type="protein sequence ID" value="KJE21420.1"/>
    <property type="molecule type" value="Genomic_DNA"/>
</dbReference>
<protein>
    <recommendedName>
        <fullName evidence="2">Aminoglycoside phosphotransferase domain-containing protein</fullName>
    </recommendedName>
</protein>
<evidence type="ECO:0000313" key="4">
    <source>
        <dbReference type="Proteomes" id="UP000032545"/>
    </source>
</evidence>
<dbReference type="InterPro" id="IPR011009">
    <property type="entry name" value="Kinase-like_dom_sf"/>
</dbReference>
<evidence type="ECO:0000256" key="1">
    <source>
        <dbReference type="SAM" id="MobiDB-lite"/>
    </source>
</evidence>
<feature type="region of interest" description="Disordered" evidence="1">
    <location>
        <begin position="207"/>
        <end position="231"/>
    </location>
</feature>
<dbReference type="Gene3D" id="3.90.1200.10">
    <property type="match status" value="1"/>
</dbReference>
<dbReference type="PATRIC" id="fig|1502723.3.peg.3948"/>
<evidence type="ECO:0000259" key="2">
    <source>
        <dbReference type="Pfam" id="PF01636"/>
    </source>
</evidence>
<name>A0A0D8BBE9_9ACTN</name>
<dbReference type="Pfam" id="PF01636">
    <property type="entry name" value="APH"/>
    <property type="match status" value="1"/>
</dbReference>
<dbReference type="SUPFAM" id="SSF56112">
    <property type="entry name" value="Protein kinase-like (PK-like)"/>
    <property type="match status" value="1"/>
</dbReference>
<sequence length="371" mass="38786">MGPAVAVRVHLAPAQASPLSPTEVNGPTEVSGPDVAEAALLAGMARLADRLRPDQAGGPPAVVSRRDDRLIVRCGEVVLKAHADTADPDHLAARLRFAARPALRPVLLTPLELAPAPGTYAVRLGAHQVSAWPAGANLGTEDADDAPWEQAAALLARLHRVPVSPTDLTELPPATVLRRLTDRVTRLRRHVGHPLVDPVLAAWATLTEPSPSTPPPALASTTPPSPPAIRAGRPTTVIHGDWHFGQLVALPAAGWRIIDVDDLGLGDPAWDLARPAAWFATGLLPVEMWARFLDAYAACDGPAVADPDDPWAALDLPARALTVEYAATAVAAHLAADPETGPDEVGLAFVDACARIAGTVGDASRSRLRNG</sequence>
<dbReference type="AlphaFoldDB" id="A0A0D8BBE9"/>
<organism evidence="3 4">
    <name type="scientific">Frankia torreyi</name>
    <dbReference type="NCBI Taxonomy" id="1856"/>
    <lineage>
        <taxon>Bacteria</taxon>
        <taxon>Bacillati</taxon>
        <taxon>Actinomycetota</taxon>
        <taxon>Actinomycetes</taxon>
        <taxon>Frankiales</taxon>
        <taxon>Frankiaceae</taxon>
        <taxon>Frankia</taxon>
    </lineage>
</organism>
<evidence type="ECO:0000313" key="3">
    <source>
        <dbReference type="EMBL" id="KJE21420.1"/>
    </source>
</evidence>
<dbReference type="Proteomes" id="UP000032545">
    <property type="component" value="Unassembled WGS sequence"/>
</dbReference>
<gene>
    <name evidence="3" type="ORF">FF36_04230</name>
</gene>
<reference evidence="3 4" key="2">
    <citation type="journal article" date="2016" name="Genome Announc.">
        <title>Permanent Draft Genome Sequences for Two Variants of Frankia sp. Strain CpI1, the First Frankia Strain Isolated from Root Nodules of Comptonia peregrina.</title>
        <authorList>
            <person name="Oshone R."/>
            <person name="Hurst S.G.IV."/>
            <person name="Abebe-Akele F."/>
            <person name="Simpson S."/>
            <person name="Morris K."/>
            <person name="Thomas W.K."/>
            <person name="Tisa L.S."/>
        </authorList>
    </citation>
    <scope>NUCLEOTIDE SEQUENCE [LARGE SCALE GENOMIC DNA]</scope>
    <source>
        <strain evidence="4">CpI1-S</strain>
    </source>
</reference>